<name>A0ABV2AKN2_9EUKA</name>
<evidence type="ECO:0000313" key="1">
    <source>
        <dbReference type="EMBL" id="MES1920246.1"/>
    </source>
</evidence>
<organism evidence="1 2">
    <name type="scientific">Bonamia ostreae</name>
    <dbReference type="NCBI Taxonomy" id="126728"/>
    <lineage>
        <taxon>Eukaryota</taxon>
        <taxon>Sar</taxon>
        <taxon>Rhizaria</taxon>
        <taxon>Endomyxa</taxon>
        <taxon>Ascetosporea</taxon>
        <taxon>Haplosporida</taxon>
        <taxon>Bonamia</taxon>
    </lineage>
</organism>
<accession>A0ABV2AKN2</accession>
<dbReference type="Proteomes" id="UP001439008">
    <property type="component" value="Unassembled WGS sequence"/>
</dbReference>
<keyword evidence="2" id="KW-1185">Reference proteome</keyword>
<gene>
    <name evidence="1" type="ORF">MHBO_001937</name>
</gene>
<comment type="caution">
    <text evidence="1">The sequence shown here is derived from an EMBL/GenBank/DDBJ whole genome shotgun (WGS) entry which is preliminary data.</text>
</comment>
<evidence type="ECO:0000313" key="2">
    <source>
        <dbReference type="Proteomes" id="UP001439008"/>
    </source>
</evidence>
<sequence>MLISLFNDWVNAALSTLEDLLRTNLYSKIGKRRNSELREKSELRMLRRKFRQIERKCLEPTTFDYKADLQTVSDILFRLKGEDHLKLARFFLRDIKGSEQMCMRRMQARLRDSLFRYYHQKMSYEKFK</sequence>
<reference evidence="1 2" key="1">
    <citation type="journal article" date="2024" name="BMC Biol.">
        <title>Comparative genomics of Ascetosporea gives new insight into the evolutionary basis for animal parasitism in Rhizaria.</title>
        <authorList>
            <person name="Hiltunen Thoren M."/>
            <person name="Onut-Brannstrom I."/>
            <person name="Alfjorden A."/>
            <person name="Peckova H."/>
            <person name="Swords F."/>
            <person name="Hooper C."/>
            <person name="Holzer A.S."/>
            <person name="Bass D."/>
            <person name="Burki F."/>
        </authorList>
    </citation>
    <scope>NUCLEOTIDE SEQUENCE [LARGE SCALE GENOMIC DNA]</scope>
    <source>
        <strain evidence="1">20-A016</strain>
    </source>
</reference>
<protein>
    <submittedName>
        <fullName evidence="1">Uncharacterized protein</fullName>
    </submittedName>
</protein>
<proteinExistence type="predicted"/>
<dbReference type="EMBL" id="JBDODL010000569">
    <property type="protein sequence ID" value="MES1920246.1"/>
    <property type="molecule type" value="Genomic_DNA"/>
</dbReference>